<evidence type="ECO:0000259" key="9">
    <source>
        <dbReference type="Pfam" id="PF01425"/>
    </source>
</evidence>
<evidence type="ECO:0000256" key="4">
    <source>
        <dbReference type="ARBA" id="ARBA00022840"/>
    </source>
</evidence>
<evidence type="ECO:0000256" key="1">
    <source>
        <dbReference type="ARBA" id="ARBA00008069"/>
    </source>
</evidence>
<sequence>MELYKKTAAELAEMLAAGSCTATEIVEDIYAQIDAVEGQVDAYLTLCREDALAQAAEIDRRRAAGEKLPPLAGVPIAVKDNICTEGVSTTCASKMLENFVPPYSATVVDKLRQAGLITIGKVNMDEFAMGSSCENSHFKKTKNPHDLTRVPGGSSGGSAAALAACEATLALGSDTGGSIRQPAAFCGVVGLKPTYGAVSRYGLVAFASSLDQIGPMGRSCEDVAMLLSVITGKDELDATSTDCAHRDDYRAYLDQDVAGMRVGLPKEYFGEGVSQEVQSAVLAAADTYRRLGAEVVEVSIPSTAHALSAYYIISSAEASSNLARFDGVKYGYRAKEYESLTDMYVNSRTEGFGDEVKRRIMLGTYVLSSGYFDAYYKKGKAFQRQLCCEFEQAFAQCDFLITPTVPTTAFKLGENVDDPVAMYKSDICTVTVNIAGLPALSMPCGKDAAGLPIGMQLIGPKFGEDKLLSAGHAYEKATGWHYALPQIG</sequence>
<dbReference type="EC" id="6.3.5.7" evidence="8"/>
<dbReference type="InterPro" id="IPR023631">
    <property type="entry name" value="Amidase_dom"/>
</dbReference>
<dbReference type="InterPro" id="IPR020556">
    <property type="entry name" value="Amidase_CS"/>
</dbReference>
<dbReference type="Gene3D" id="3.90.1300.10">
    <property type="entry name" value="Amidase signature (AS) domain"/>
    <property type="match status" value="1"/>
</dbReference>
<protein>
    <recommendedName>
        <fullName evidence="8">Glutamyl-tRNA(Gln) amidotransferase subunit A</fullName>
        <shortName evidence="8">Glu-ADT subunit A</shortName>
        <ecNumber evidence="8">6.3.5.7</ecNumber>
    </recommendedName>
</protein>
<dbReference type="InterPro" id="IPR004412">
    <property type="entry name" value="GatA"/>
</dbReference>
<dbReference type="PROSITE" id="PS00571">
    <property type="entry name" value="AMIDASES"/>
    <property type="match status" value="1"/>
</dbReference>
<dbReference type="InterPro" id="IPR036928">
    <property type="entry name" value="AS_sf"/>
</dbReference>
<dbReference type="GO" id="GO:0005524">
    <property type="term" value="F:ATP binding"/>
    <property type="evidence" value="ECO:0007669"/>
    <property type="project" value="UniProtKB-KW"/>
</dbReference>
<dbReference type="GO" id="GO:0016740">
    <property type="term" value="F:transferase activity"/>
    <property type="evidence" value="ECO:0007669"/>
    <property type="project" value="UniProtKB-KW"/>
</dbReference>
<evidence type="ECO:0000256" key="2">
    <source>
        <dbReference type="ARBA" id="ARBA00022598"/>
    </source>
</evidence>
<dbReference type="PANTHER" id="PTHR11895:SF151">
    <property type="entry name" value="GLUTAMYL-TRNA(GLN) AMIDOTRANSFERASE SUBUNIT A"/>
    <property type="match status" value="1"/>
</dbReference>
<dbReference type="SUPFAM" id="SSF75304">
    <property type="entry name" value="Amidase signature (AS) enzymes"/>
    <property type="match status" value="1"/>
</dbReference>
<feature type="active site" description="Acyl-ester intermediate" evidence="8">
    <location>
        <position position="178"/>
    </location>
</feature>
<comment type="subunit">
    <text evidence="8">Heterotrimer of A, B and C subunits.</text>
</comment>
<feature type="domain" description="Amidase" evidence="9">
    <location>
        <begin position="24"/>
        <end position="468"/>
    </location>
</feature>
<gene>
    <name evidence="10" type="primary">gatA_1</name>
    <name evidence="8" type="synonym">gatA</name>
    <name evidence="10" type="ORF">SAMEA3545359_00502</name>
</gene>
<organism evidence="10">
    <name type="scientific">uncultured Anaerotruncus sp</name>
    <dbReference type="NCBI Taxonomy" id="905011"/>
    <lineage>
        <taxon>Bacteria</taxon>
        <taxon>Bacillati</taxon>
        <taxon>Bacillota</taxon>
        <taxon>Clostridia</taxon>
        <taxon>Eubacteriales</taxon>
        <taxon>Oscillospiraceae</taxon>
        <taxon>Anaerotruncus</taxon>
        <taxon>environmental samples</taxon>
    </lineage>
</organism>
<dbReference type="InterPro" id="IPR000120">
    <property type="entry name" value="Amidase"/>
</dbReference>
<reference evidence="10" key="1">
    <citation type="submission" date="2015-09" db="EMBL/GenBank/DDBJ databases">
        <authorList>
            <consortium name="Pathogen Informatics"/>
        </authorList>
    </citation>
    <scope>NUCLEOTIDE SEQUENCE</scope>
    <source>
        <strain evidence="10">2789STDY5834896</strain>
    </source>
</reference>
<evidence type="ECO:0000256" key="7">
    <source>
        <dbReference type="ARBA" id="ARBA00047407"/>
    </source>
</evidence>
<comment type="catalytic activity">
    <reaction evidence="7 8">
        <text>L-glutamyl-tRNA(Gln) + L-glutamine + ATP + H2O = L-glutaminyl-tRNA(Gln) + L-glutamate + ADP + phosphate + H(+)</text>
        <dbReference type="Rhea" id="RHEA:17521"/>
        <dbReference type="Rhea" id="RHEA-COMP:9681"/>
        <dbReference type="Rhea" id="RHEA-COMP:9684"/>
        <dbReference type="ChEBI" id="CHEBI:15377"/>
        <dbReference type="ChEBI" id="CHEBI:15378"/>
        <dbReference type="ChEBI" id="CHEBI:29985"/>
        <dbReference type="ChEBI" id="CHEBI:30616"/>
        <dbReference type="ChEBI" id="CHEBI:43474"/>
        <dbReference type="ChEBI" id="CHEBI:58359"/>
        <dbReference type="ChEBI" id="CHEBI:78520"/>
        <dbReference type="ChEBI" id="CHEBI:78521"/>
        <dbReference type="ChEBI" id="CHEBI:456216"/>
        <dbReference type="EC" id="6.3.5.7"/>
    </reaction>
</comment>
<dbReference type="GO" id="GO:0030956">
    <property type="term" value="C:glutamyl-tRNA(Gln) amidotransferase complex"/>
    <property type="evidence" value="ECO:0007669"/>
    <property type="project" value="InterPro"/>
</dbReference>
<dbReference type="PANTHER" id="PTHR11895">
    <property type="entry name" value="TRANSAMIDASE"/>
    <property type="match status" value="1"/>
</dbReference>
<evidence type="ECO:0000256" key="8">
    <source>
        <dbReference type="HAMAP-Rule" id="MF_00120"/>
    </source>
</evidence>
<evidence type="ECO:0000256" key="3">
    <source>
        <dbReference type="ARBA" id="ARBA00022741"/>
    </source>
</evidence>
<keyword evidence="5 8" id="KW-0648">Protein biosynthesis</keyword>
<evidence type="ECO:0000256" key="5">
    <source>
        <dbReference type="ARBA" id="ARBA00022917"/>
    </source>
</evidence>
<name>A0A1C6GRP0_9FIRM</name>
<keyword evidence="4 8" id="KW-0067">ATP-binding</keyword>
<dbReference type="NCBIfam" id="TIGR00132">
    <property type="entry name" value="gatA"/>
    <property type="match status" value="1"/>
</dbReference>
<feature type="active site" description="Charge relay system" evidence="8">
    <location>
        <position position="79"/>
    </location>
</feature>
<keyword evidence="2 8" id="KW-0436">Ligase</keyword>
<comment type="function">
    <text evidence="6 8">Allows the formation of correctly charged Gln-tRNA(Gln) through the transamidation of misacylated Glu-tRNA(Gln) in organisms which lack glutaminyl-tRNA synthetase. The reaction takes place in the presence of glutamine and ATP through an activated gamma-phospho-Glu-tRNA(Gln).</text>
</comment>
<comment type="similarity">
    <text evidence="1 8">Belongs to the amidase family. GatA subfamily.</text>
</comment>
<keyword evidence="10" id="KW-0808">Transferase</keyword>
<dbReference type="AlphaFoldDB" id="A0A1C6GRP0"/>
<keyword evidence="3 8" id="KW-0547">Nucleotide-binding</keyword>
<evidence type="ECO:0000313" key="10">
    <source>
        <dbReference type="EMBL" id="SCJ47884.1"/>
    </source>
</evidence>
<feature type="active site" description="Charge relay system" evidence="8">
    <location>
        <position position="154"/>
    </location>
</feature>
<accession>A0A1C6GRP0</accession>
<evidence type="ECO:0000256" key="6">
    <source>
        <dbReference type="ARBA" id="ARBA00025295"/>
    </source>
</evidence>
<dbReference type="EMBL" id="FMHG01000001">
    <property type="protein sequence ID" value="SCJ47884.1"/>
    <property type="molecule type" value="Genomic_DNA"/>
</dbReference>
<dbReference type="Pfam" id="PF01425">
    <property type="entry name" value="Amidase"/>
    <property type="match status" value="1"/>
</dbReference>
<proteinExistence type="inferred from homology"/>
<dbReference type="GO" id="GO:0050567">
    <property type="term" value="F:glutaminyl-tRNA synthase (glutamine-hydrolyzing) activity"/>
    <property type="evidence" value="ECO:0007669"/>
    <property type="project" value="UniProtKB-UniRule"/>
</dbReference>
<dbReference type="HAMAP" id="MF_00120">
    <property type="entry name" value="GatA"/>
    <property type="match status" value="1"/>
</dbReference>
<dbReference type="GO" id="GO:0006412">
    <property type="term" value="P:translation"/>
    <property type="evidence" value="ECO:0007669"/>
    <property type="project" value="UniProtKB-UniRule"/>
</dbReference>